<feature type="transmembrane region" description="Helical" evidence="1">
    <location>
        <begin position="152"/>
        <end position="171"/>
    </location>
</feature>
<evidence type="ECO:0000256" key="1">
    <source>
        <dbReference type="SAM" id="Phobius"/>
    </source>
</evidence>
<keyword evidence="1" id="KW-0812">Transmembrane</keyword>
<comment type="caution">
    <text evidence="3">The sequence shown here is derived from an EMBL/GenBank/DDBJ whole genome shotgun (WGS) entry which is preliminary data.</text>
</comment>
<dbReference type="Proteomes" id="UP000247409">
    <property type="component" value="Unassembled WGS sequence"/>
</dbReference>
<name>A0A2V3J3G2_9FLOR</name>
<keyword evidence="4" id="KW-1185">Reference proteome</keyword>
<proteinExistence type="predicted"/>
<keyword evidence="1" id="KW-1133">Transmembrane helix</keyword>
<dbReference type="EMBL" id="NBIV01000009">
    <property type="protein sequence ID" value="PXF48981.1"/>
    <property type="molecule type" value="Genomic_DNA"/>
</dbReference>
<gene>
    <name evidence="3" type="ORF">BWQ96_01119</name>
</gene>
<organism evidence="3 4">
    <name type="scientific">Gracilariopsis chorda</name>
    <dbReference type="NCBI Taxonomy" id="448386"/>
    <lineage>
        <taxon>Eukaryota</taxon>
        <taxon>Rhodophyta</taxon>
        <taxon>Florideophyceae</taxon>
        <taxon>Rhodymeniophycidae</taxon>
        <taxon>Gracilariales</taxon>
        <taxon>Gracilariaceae</taxon>
        <taxon>Gracilariopsis</taxon>
    </lineage>
</organism>
<protein>
    <recommendedName>
        <fullName evidence="5">ER membrane protein complex subunit 7 beta-sandwich domain-containing protein</fullName>
    </recommendedName>
</protein>
<evidence type="ECO:0000313" key="3">
    <source>
        <dbReference type="EMBL" id="PXF48981.1"/>
    </source>
</evidence>
<reference evidence="3 4" key="1">
    <citation type="journal article" date="2018" name="Mol. Biol. Evol.">
        <title>Analysis of the draft genome of the red seaweed Gracilariopsis chorda provides insights into genome size evolution in Rhodophyta.</title>
        <authorList>
            <person name="Lee J."/>
            <person name="Yang E.C."/>
            <person name="Graf L."/>
            <person name="Yang J.H."/>
            <person name="Qiu H."/>
            <person name="Zel Zion U."/>
            <person name="Chan C.X."/>
            <person name="Stephens T.G."/>
            <person name="Weber A.P.M."/>
            <person name="Boo G.H."/>
            <person name="Boo S.M."/>
            <person name="Kim K.M."/>
            <person name="Shin Y."/>
            <person name="Jung M."/>
            <person name="Lee S.J."/>
            <person name="Yim H.S."/>
            <person name="Lee J.H."/>
            <person name="Bhattacharya D."/>
            <person name="Yoon H.S."/>
        </authorList>
    </citation>
    <scope>NUCLEOTIDE SEQUENCE [LARGE SCALE GENOMIC DNA]</scope>
    <source>
        <strain evidence="3 4">SKKU-2015</strain>
        <tissue evidence="3">Whole body</tissue>
    </source>
</reference>
<evidence type="ECO:0000256" key="2">
    <source>
        <dbReference type="SAM" id="SignalP"/>
    </source>
</evidence>
<accession>A0A2V3J3G2</accession>
<evidence type="ECO:0008006" key="5">
    <source>
        <dbReference type="Google" id="ProtNLM"/>
    </source>
</evidence>
<keyword evidence="2" id="KW-0732">Signal</keyword>
<sequence>MALLVARKILVTSLLYLWLFSPVHSLTINGTLATPCDDPVSALQVAAYGRDGKLASSAAITANATFRLFLQVSERTHYILYLLGSIENHYDPLIVDVEPHQVLLAHVRKSPLQLPPKASNQEDVTTVVHFVPGNPTRFSRKRMNKRWSWRNLWAYRMHALLLTGAVFIVWFPKIIRDLPSDVRAELLGEHQEEPLDPNAVFKALSGLQEDNIENSITTTRG</sequence>
<feature type="signal peptide" evidence="2">
    <location>
        <begin position="1"/>
        <end position="25"/>
    </location>
</feature>
<feature type="chain" id="PRO_5016114264" description="ER membrane protein complex subunit 7 beta-sandwich domain-containing protein" evidence="2">
    <location>
        <begin position="26"/>
        <end position="221"/>
    </location>
</feature>
<evidence type="ECO:0000313" key="4">
    <source>
        <dbReference type="Proteomes" id="UP000247409"/>
    </source>
</evidence>
<dbReference type="AlphaFoldDB" id="A0A2V3J3G2"/>
<keyword evidence="1" id="KW-0472">Membrane</keyword>